<feature type="repeat" description="Filamin" evidence="1">
    <location>
        <begin position="104"/>
        <end position="159"/>
    </location>
</feature>
<dbReference type="Proteomes" id="UP000095287">
    <property type="component" value="Unplaced"/>
</dbReference>
<dbReference type="InterPro" id="IPR013783">
    <property type="entry name" value="Ig-like_fold"/>
</dbReference>
<sequence length="159" mass="17328">KNSLKILFVDPGRNRLHVDLGQSGLKTSDVKVSILDERGEEVPVQFHVKEHKCLVSATFQHCGPHSLDLYVLGVKNTEECPITVIDKSPEIAISLVEPFGKQLMGLATTFEMDVAPGAETVMAVEILDPQGTSVPVALSHREGSIYAAEWVPKTEGEHT</sequence>
<evidence type="ECO:0000256" key="1">
    <source>
        <dbReference type="PROSITE-ProRule" id="PRU00087"/>
    </source>
</evidence>
<reference evidence="3" key="1">
    <citation type="submission" date="2016-11" db="UniProtKB">
        <authorList>
            <consortium name="WormBaseParasite"/>
        </authorList>
    </citation>
    <scope>IDENTIFICATION</scope>
</reference>
<dbReference type="InterPro" id="IPR017868">
    <property type="entry name" value="Filamin/ABP280_repeat-like"/>
</dbReference>
<proteinExistence type="predicted"/>
<dbReference type="AlphaFoldDB" id="A0A1I7ZS38"/>
<keyword evidence="2" id="KW-1185">Reference proteome</keyword>
<organism evidence="2 3">
    <name type="scientific">Steinernema glaseri</name>
    <dbReference type="NCBI Taxonomy" id="37863"/>
    <lineage>
        <taxon>Eukaryota</taxon>
        <taxon>Metazoa</taxon>
        <taxon>Ecdysozoa</taxon>
        <taxon>Nematoda</taxon>
        <taxon>Chromadorea</taxon>
        <taxon>Rhabditida</taxon>
        <taxon>Tylenchina</taxon>
        <taxon>Panagrolaimomorpha</taxon>
        <taxon>Strongyloidoidea</taxon>
        <taxon>Steinernematidae</taxon>
        <taxon>Steinernema</taxon>
    </lineage>
</organism>
<dbReference type="InterPro" id="IPR014756">
    <property type="entry name" value="Ig_E-set"/>
</dbReference>
<dbReference type="WBParaSite" id="L893_g29375.t1">
    <property type="protein sequence ID" value="L893_g29375.t1"/>
    <property type="gene ID" value="L893_g29375"/>
</dbReference>
<evidence type="ECO:0000313" key="2">
    <source>
        <dbReference type="Proteomes" id="UP000095287"/>
    </source>
</evidence>
<dbReference type="Gene3D" id="2.60.40.10">
    <property type="entry name" value="Immunoglobulins"/>
    <property type="match status" value="1"/>
</dbReference>
<dbReference type="PROSITE" id="PS50194">
    <property type="entry name" value="FILAMIN_REPEAT"/>
    <property type="match status" value="1"/>
</dbReference>
<accession>A0A1I7ZS38</accession>
<dbReference type="SUPFAM" id="SSF81296">
    <property type="entry name" value="E set domains"/>
    <property type="match status" value="1"/>
</dbReference>
<protein>
    <submittedName>
        <fullName evidence="3">A2M_N_2 domain-containing protein</fullName>
    </submittedName>
</protein>
<name>A0A1I7ZS38_9BILA</name>
<evidence type="ECO:0000313" key="3">
    <source>
        <dbReference type="WBParaSite" id="L893_g29375.t1"/>
    </source>
</evidence>